<dbReference type="STRING" id="118200.A0A093J7Q2"/>
<protein>
    <submittedName>
        <fullName evidence="1">Interferon-induced very large GTPase 1</fullName>
    </submittedName>
</protein>
<reference evidence="1 2" key="1">
    <citation type="submission" date="2014-04" db="EMBL/GenBank/DDBJ databases">
        <title>Genome evolution of avian class.</title>
        <authorList>
            <person name="Zhang G."/>
            <person name="Li C."/>
        </authorList>
    </citation>
    <scope>NUCLEOTIDE SEQUENCE [LARGE SCALE GENOMIC DNA]</scope>
    <source>
        <strain evidence="1">BGI_N307</strain>
    </source>
</reference>
<proteinExistence type="predicted"/>
<dbReference type="EMBL" id="KL217233">
    <property type="protein sequence ID" value="KFV74964.1"/>
    <property type="molecule type" value="Genomic_DNA"/>
</dbReference>
<keyword evidence="2" id="KW-1185">Reference proteome</keyword>
<feature type="non-terminal residue" evidence="1">
    <location>
        <position position="354"/>
    </location>
</feature>
<feature type="non-terminal residue" evidence="1">
    <location>
        <position position="1"/>
    </location>
</feature>
<accession>A0A093J7Q2</accession>
<organism evidence="1 2">
    <name type="scientific">Dryobates pubescens</name>
    <name type="common">Downy woodpecker</name>
    <name type="synonym">Picoides pubescens</name>
    <dbReference type="NCBI Taxonomy" id="118200"/>
    <lineage>
        <taxon>Eukaryota</taxon>
        <taxon>Metazoa</taxon>
        <taxon>Chordata</taxon>
        <taxon>Craniata</taxon>
        <taxon>Vertebrata</taxon>
        <taxon>Euteleostomi</taxon>
        <taxon>Archelosauria</taxon>
        <taxon>Archosauria</taxon>
        <taxon>Dinosauria</taxon>
        <taxon>Saurischia</taxon>
        <taxon>Theropoda</taxon>
        <taxon>Coelurosauria</taxon>
        <taxon>Aves</taxon>
        <taxon>Neognathae</taxon>
        <taxon>Neoaves</taxon>
        <taxon>Telluraves</taxon>
        <taxon>Coraciimorphae</taxon>
        <taxon>Piciformes</taxon>
        <taxon>Picidae</taxon>
        <taxon>Dryobates</taxon>
    </lineage>
</organism>
<dbReference type="AlphaFoldDB" id="A0A093J7Q2"/>
<dbReference type="Proteomes" id="UP000053875">
    <property type="component" value="Unassembled WGS sequence"/>
</dbReference>
<dbReference type="InterPro" id="IPR052986">
    <property type="entry name" value="VLIG_GTPase"/>
</dbReference>
<dbReference type="PANTHER" id="PTHR14819">
    <property type="entry name" value="GTP-BINDING"/>
    <property type="match status" value="1"/>
</dbReference>
<evidence type="ECO:0000313" key="2">
    <source>
        <dbReference type="Proteomes" id="UP000053875"/>
    </source>
</evidence>
<gene>
    <name evidence="1" type="ORF">N307_08240</name>
</gene>
<sequence>CFQISCQGATSITTFVGVLCDKISPALRHVVYKTTALAIARDMKGKIPDFSGNRYSLEVCLLRYLAQEEDFEKYRQYLTCPKDALESYIETRVRTYCLDQNRRLEKFLDESLTLLYECIQSAVFASTKVVKDRKQRNNKISLWLDEFCKTLGEVLNLPRADLKGIEHQEIGDIEFLNNAVTEALLSLKNQLKTELADADMSSFERQPHTILAEQFSGCWEQCPFCRAVCTNTIPNHDGKHQVIFHRPEALMGYKWRYTDHLVINICSSSVSSELSFRLDDGTWIPYKRYWDAGPPYSSWNIPPDPSMQAYWKWFVSRFSKELEEVHNGRFEGKGKIPESWRKITKQEALAELEK</sequence>
<name>A0A093J7Q2_DRYPU</name>
<evidence type="ECO:0000313" key="1">
    <source>
        <dbReference type="EMBL" id="KFV74964.1"/>
    </source>
</evidence>
<dbReference type="PANTHER" id="PTHR14819:SF5">
    <property type="entry name" value="INTERFERON-INDUCED VERY LARGE GTPASE 1"/>
    <property type="match status" value="1"/>
</dbReference>